<sequence>MSATDYAVASAKREMTCISKFSPFPRLQGKYYGTSQYHRCAQMKPSAINNYLKIATCLLPKNRYRSRTPALLNFDEAASRIP</sequence>
<dbReference type="EMBL" id="GG692419">
    <property type="protein sequence ID" value="EER45122.1"/>
    <property type="molecule type" value="Genomic_DNA"/>
</dbReference>
<proteinExistence type="predicted"/>
<name>C6H1W9_AJECH</name>
<evidence type="ECO:0000313" key="2">
    <source>
        <dbReference type="Proteomes" id="UP000002624"/>
    </source>
</evidence>
<reference evidence="2" key="1">
    <citation type="submission" date="2009-05" db="EMBL/GenBank/DDBJ databases">
        <title>The genome sequence of Ajellomyces capsulatus strain H143.</title>
        <authorList>
            <person name="Champion M."/>
            <person name="Cuomo C.A."/>
            <person name="Ma L.-J."/>
            <person name="Henn M.R."/>
            <person name="Sil A."/>
            <person name="Goldman B."/>
            <person name="Young S.K."/>
            <person name="Kodira C.D."/>
            <person name="Zeng Q."/>
            <person name="Koehrsen M."/>
            <person name="Alvarado L."/>
            <person name="Berlin A.M."/>
            <person name="Borenstein D."/>
            <person name="Chen Z."/>
            <person name="Engels R."/>
            <person name="Freedman E."/>
            <person name="Gellesch M."/>
            <person name="Goldberg J."/>
            <person name="Griggs A."/>
            <person name="Gujja S."/>
            <person name="Heiman D.I."/>
            <person name="Hepburn T.A."/>
            <person name="Howarth C."/>
            <person name="Jen D."/>
            <person name="Larson L."/>
            <person name="Lewis B."/>
            <person name="Mehta T."/>
            <person name="Park D."/>
            <person name="Pearson M."/>
            <person name="Roberts A."/>
            <person name="Saif S."/>
            <person name="Shea T.D."/>
            <person name="Shenoy N."/>
            <person name="Sisk P."/>
            <person name="Stolte C."/>
            <person name="Sykes S."/>
            <person name="Walk T."/>
            <person name="White J."/>
            <person name="Yandava C."/>
            <person name="Klein B."/>
            <person name="McEwen J.G."/>
            <person name="Puccia R."/>
            <person name="Goldman G.H."/>
            <person name="Felipe M.S."/>
            <person name="Nino-Vega G."/>
            <person name="San-Blas G."/>
            <person name="Taylor J.W."/>
            <person name="Mendoza L."/>
            <person name="Galagan J.E."/>
            <person name="Nusbaum C."/>
            <person name="Birren B.W."/>
        </authorList>
    </citation>
    <scope>NUCLEOTIDE SEQUENCE [LARGE SCALE GENOMIC DNA]</scope>
    <source>
        <strain evidence="2">H143</strain>
    </source>
</reference>
<accession>C6H1W9</accession>
<organism evidence="1 2">
    <name type="scientific">Ajellomyces capsulatus (strain H143)</name>
    <name type="common">Darling's disease fungus</name>
    <name type="synonym">Histoplasma capsulatum</name>
    <dbReference type="NCBI Taxonomy" id="544712"/>
    <lineage>
        <taxon>Eukaryota</taxon>
        <taxon>Fungi</taxon>
        <taxon>Dikarya</taxon>
        <taxon>Ascomycota</taxon>
        <taxon>Pezizomycotina</taxon>
        <taxon>Eurotiomycetes</taxon>
        <taxon>Eurotiomycetidae</taxon>
        <taxon>Onygenales</taxon>
        <taxon>Ajellomycetaceae</taxon>
        <taxon>Histoplasma</taxon>
    </lineage>
</organism>
<dbReference type="AlphaFoldDB" id="C6H1W9"/>
<protein>
    <submittedName>
        <fullName evidence="1">Phosphotransferase enzyme family protein</fullName>
    </submittedName>
</protein>
<dbReference type="VEuPathDB" id="FungiDB:HCDG_00701"/>
<evidence type="ECO:0000313" key="1">
    <source>
        <dbReference type="EMBL" id="EER45122.1"/>
    </source>
</evidence>
<gene>
    <name evidence="1" type="ORF">HCDG_00701</name>
</gene>
<keyword evidence="1" id="KW-0808">Transferase</keyword>
<dbReference type="HOGENOM" id="CLU_2557770_0_0_1"/>
<dbReference type="Proteomes" id="UP000002624">
    <property type="component" value="Unassembled WGS sequence"/>
</dbReference>
<dbReference type="GO" id="GO:0016740">
    <property type="term" value="F:transferase activity"/>
    <property type="evidence" value="ECO:0007669"/>
    <property type="project" value="UniProtKB-KW"/>
</dbReference>